<sequence>MTFYEHIILTEIFKKILEMNFSLNKFIEAPTPGCSNCLYVDSTLKTANPLTFICCCVLNKLELPQQFEWTTDDVLNWINALGFPEYKDSFRVNFIDGKKLIRIDTSALIKMNIKNFNHIKLITKSIRKMYGIEIENSKRSISLPFSEPLDLYKLHKSYSGYSYEVITCCDFFKKVTLLKDVPEKLNHFELLHNWFKHIPDFQNTRIGNIKTKNVCHVKRNLEPVDNISFESVESCFCEMPPCNCKWTVEELNNSLNFTLLLDK</sequence>
<dbReference type="PANTHER" id="PTHR46829:SF1">
    <property type="entry name" value="STERILE ALPHA MOTIF DOMAIN-CONTAINING PROTEIN 15"/>
    <property type="match status" value="1"/>
</dbReference>
<evidence type="ECO:0000259" key="1">
    <source>
        <dbReference type="PROSITE" id="PS50105"/>
    </source>
</evidence>
<keyword evidence="3" id="KW-1185">Reference proteome</keyword>
<dbReference type="OrthoDB" id="6133291at2759"/>
<protein>
    <recommendedName>
        <fullName evidence="1">SAM domain-containing protein</fullName>
    </recommendedName>
</protein>
<reference evidence="2" key="1">
    <citation type="submission" date="2022-01" db="EMBL/GenBank/DDBJ databases">
        <authorList>
            <person name="King R."/>
        </authorList>
    </citation>
    <scope>NUCLEOTIDE SEQUENCE</scope>
</reference>
<evidence type="ECO:0000313" key="2">
    <source>
        <dbReference type="EMBL" id="CAG9803957.1"/>
    </source>
</evidence>
<accession>A0A9N9RSB8</accession>
<feature type="domain" description="SAM" evidence="1">
    <location>
        <begin position="69"/>
        <end position="132"/>
    </location>
</feature>
<evidence type="ECO:0000313" key="3">
    <source>
        <dbReference type="Proteomes" id="UP001153620"/>
    </source>
</evidence>
<organism evidence="2 3">
    <name type="scientific">Chironomus riparius</name>
    <dbReference type="NCBI Taxonomy" id="315576"/>
    <lineage>
        <taxon>Eukaryota</taxon>
        <taxon>Metazoa</taxon>
        <taxon>Ecdysozoa</taxon>
        <taxon>Arthropoda</taxon>
        <taxon>Hexapoda</taxon>
        <taxon>Insecta</taxon>
        <taxon>Pterygota</taxon>
        <taxon>Neoptera</taxon>
        <taxon>Endopterygota</taxon>
        <taxon>Diptera</taxon>
        <taxon>Nematocera</taxon>
        <taxon>Chironomoidea</taxon>
        <taxon>Chironomidae</taxon>
        <taxon>Chironominae</taxon>
        <taxon>Chironomus</taxon>
    </lineage>
</organism>
<gene>
    <name evidence="2" type="ORF">CHIRRI_LOCUS6852</name>
</gene>
<dbReference type="PROSITE" id="PS50105">
    <property type="entry name" value="SAM_DOMAIN"/>
    <property type="match status" value="1"/>
</dbReference>
<dbReference type="SMART" id="SM00454">
    <property type="entry name" value="SAM"/>
    <property type="match status" value="1"/>
</dbReference>
<reference evidence="2" key="2">
    <citation type="submission" date="2022-10" db="EMBL/GenBank/DDBJ databases">
        <authorList>
            <consortium name="ENA_rothamsted_submissions"/>
            <consortium name="culmorum"/>
            <person name="King R."/>
        </authorList>
    </citation>
    <scope>NUCLEOTIDE SEQUENCE</scope>
</reference>
<dbReference type="SUPFAM" id="SSF47769">
    <property type="entry name" value="SAM/Pointed domain"/>
    <property type="match status" value="1"/>
</dbReference>
<dbReference type="Pfam" id="PF00536">
    <property type="entry name" value="SAM_1"/>
    <property type="match status" value="1"/>
</dbReference>
<dbReference type="InterPro" id="IPR013761">
    <property type="entry name" value="SAM/pointed_sf"/>
</dbReference>
<dbReference type="AlphaFoldDB" id="A0A9N9RSB8"/>
<dbReference type="Gene3D" id="1.10.150.50">
    <property type="entry name" value="Transcription Factor, Ets-1"/>
    <property type="match status" value="1"/>
</dbReference>
<name>A0A9N9RSB8_9DIPT</name>
<dbReference type="EMBL" id="OU895878">
    <property type="protein sequence ID" value="CAG9803957.1"/>
    <property type="molecule type" value="Genomic_DNA"/>
</dbReference>
<dbReference type="InterPro" id="IPR001660">
    <property type="entry name" value="SAM"/>
</dbReference>
<dbReference type="Proteomes" id="UP001153620">
    <property type="component" value="Chromosome 2"/>
</dbReference>
<dbReference type="PANTHER" id="PTHR46829">
    <property type="entry name" value="STERILE ALPHA MOTIF DOMAIN-CONTAINING PROTEIN 15"/>
    <property type="match status" value="1"/>
</dbReference>
<proteinExistence type="predicted"/>